<dbReference type="EMBL" id="WIXP02000009">
    <property type="protein sequence ID" value="KAF6204651.1"/>
    <property type="molecule type" value="Genomic_DNA"/>
</dbReference>
<dbReference type="AlphaFoldDB" id="A0A8S9X8K3"/>
<name>A0A8S9X8K3_APOLU</name>
<reference evidence="2" key="1">
    <citation type="journal article" date="2021" name="Mol. Ecol. Resour.">
        <title>Apolygus lucorum genome provides insights into omnivorousness and mesophyll feeding.</title>
        <authorList>
            <person name="Liu Y."/>
            <person name="Liu H."/>
            <person name="Wang H."/>
            <person name="Huang T."/>
            <person name="Liu B."/>
            <person name="Yang B."/>
            <person name="Yin L."/>
            <person name="Li B."/>
            <person name="Zhang Y."/>
            <person name="Zhang S."/>
            <person name="Jiang F."/>
            <person name="Zhang X."/>
            <person name="Ren Y."/>
            <person name="Wang B."/>
            <person name="Wang S."/>
            <person name="Lu Y."/>
            <person name="Wu K."/>
            <person name="Fan W."/>
            <person name="Wang G."/>
        </authorList>
    </citation>
    <scope>NUCLEOTIDE SEQUENCE</scope>
    <source>
        <strain evidence="2">12Hb</strain>
    </source>
</reference>
<dbReference type="Proteomes" id="UP000466442">
    <property type="component" value="Linkage Group LG9"/>
</dbReference>
<evidence type="ECO:0000313" key="2">
    <source>
        <dbReference type="EMBL" id="KAF6204651.1"/>
    </source>
</evidence>
<sequence>MDEDFTRFPRRQDENDDDVRRTINRIQGKYDEQTSSFQKCTNEYVNHKDDIYGVSVIQGVILCRVLVILSYADGSS</sequence>
<keyword evidence="3" id="KW-1185">Reference proteome</keyword>
<comment type="caution">
    <text evidence="2">The sequence shown here is derived from an EMBL/GenBank/DDBJ whole genome shotgun (WGS) entry which is preliminary data.</text>
</comment>
<proteinExistence type="predicted"/>
<accession>A0A8S9X8K3</accession>
<protein>
    <submittedName>
        <fullName evidence="2">Uncharacterized protein</fullName>
    </submittedName>
</protein>
<evidence type="ECO:0000256" key="1">
    <source>
        <dbReference type="SAM" id="MobiDB-lite"/>
    </source>
</evidence>
<feature type="region of interest" description="Disordered" evidence="1">
    <location>
        <begin position="1"/>
        <end position="21"/>
    </location>
</feature>
<evidence type="ECO:0000313" key="3">
    <source>
        <dbReference type="Proteomes" id="UP000466442"/>
    </source>
</evidence>
<organism evidence="2 3">
    <name type="scientific">Apolygus lucorum</name>
    <name type="common">Small green plant bug</name>
    <name type="synonym">Lygocoris lucorum</name>
    <dbReference type="NCBI Taxonomy" id="248454"/>
    <lineage>
        <taxon>Eukaryota</taxon>
        <taxon>Metazoa</taxon>
        <taxon>Ecdysozoa</taxon>
        <taxon>Arthropoda</taxon>
        <taxon>Hexapoda</taxon>
        <taxon>Insecta</taxon>
        <taxon>Pterygota</taxon>
        <taxon>Neoptera</taxon>
        <taxon>Paraneoptera</taxon>
        <taxon>Hemiptera</taxon>
        <taxon>Heteroptera</taxon>
        <taxon>Panheteroptera</taxon>
        <taxon>Cimicomorpha</taxon>
        <taxon>Miridae</taxon>
        <taxon>Mirini</taxon>
        <taxon>Apolygus</taxon>
    </lineage>
</organism>
<gene>
    <name evidence="2" type="ORF">GE061_018811</name>
</gene>